<comment type="caution">
    <text evidence="6">The sequence shown here is derived from an EMBL/GenBank/DDBJ whole genome shotgun (WGS) entry which is preliminary data.</text>
</comment>
<evidence type="ECO:0000313" key="7">
    <source>
        <dbReference type="Proteomes" id="UP000652761"/>
    </source>
</evidence>
<organism evidence="6 7">
    <name type="scientific">Colocasia esculenta</name>
    <name type="common">Wild taro</name>
    <name type="synonym">Arum esculentum</name>
    <dbReference type="NCBI Taxonomy" id="4460"/>
    <lineage>
        <taxon>Eukaryota</taxon>
        <taxon>Viridiplantae</taxon>
        <taxon>Streptophyta</taxon>
        <taxon>Embryophyta</taxon>
        <taxon>Tracheophyta</taxon>
        <taxon>Spermatophyta</taxon>
        <taxon>Magnoliopsida</taxon>
        <taxon>Liliopsida</taxon>
        <taxon>Araceae</taxon>
        <taxon>Aroideae</taxon>
        <taxon>Colocasieae</taxon>
        <taxon>Colocasia</taxon>
    </lineage>
</organism>
<dbReference type="Proteomes" id="UP000652761">
    <property type="component" value="Unassembled WGS sequence"/>
</dbReference>
<dbReference type="OrthoDB" id="1346436at2759"/>
<keyword evidence="1" id="KW-0479">Metal-binding</keyword>
<evidence type="ECO:0000256" key="2">
    <source>
        <dbReference type="ARBA" id="ARBA00022771"/>
    </source>
</evidence>
<dbReference type="AlphaFoldDB" id="A0A843X178"/>
<dbReference type="InterPro" id="IPR007527">
    <property type="entry name" value="Znf_SWIM"/>
</dbReference>
<evidence type="ECO:0000313" key="6">
    <source>
        <dbReference type="EMBL" id="MQM13008.1"/>
    </source>
</evidence>
<feature type="domain" description="SWIM-type" evidence="5">
    <location>
        <begin position="379"/>
        <end position="411"/>
    </location>
</feature>
<keyword evidence="3" id="KW-0862">Zinc</keyword>
<proteinExistence type="predicted"/>
<sequence length="504" mass="58003">MSTRACDLKSQHHPRTSKKWIAELVKKKMAHTPHYRPCDMVKDIASDYGVCVPYHQAWCSREVAVRDLHGDVRTSYDMLRWYSERVMETNPGSIIDMVVDEETHLFKSYFLCFAACAYGYEVGCRPLIFLDGSHITDKMQGVILAASALNGNDELFTIAFAIADSETYENWKWFLYNLKKALLTERSTMLISDRAKGLKEAVPEIFPMDHHGYCLRHIEANFMTEAAARYRKSLKDSLGKALNKVAFALSESEYLAALSEMERKSPESEDWILKNDVEHWANAQFPGERYGQMYSNLAESFNAWIKPARGLPILQMVETIRRQIMEMGGRRRTEAANWETTLCPTIEKVLAKIMFSARQNSVITFDGRHFQVMNGNKTYVVNIPEWTCSCHKWQLLKIPCEHACAAIACSHKPLYDHVSPFYTTNTYRAGYAVTVNPINNNDMPCMNINDIQVKPPITKRFPGRPRKKRIPSRGKAEHIYICSRCKQEGHNRRICRNPMLQEDI</sequence>
<dbReference type="Pfam" id="PF10551">
    <property type="entry name" value="MULE"/>
    <property type="match status" value="1"/>
</dbReference>
<dbReference type="PANTHER" id="PTHR31973">
    <property type="entry name" value="POLYPROTEIN, PUTATIVE-RELATED"/>
    <property type="match status" value="1"/>
</dbReference>
<dbReference type="PANTHER" id="PTHR31973:SF166">
    <property type="entry name" value="OS10G0104700 PROTEIN"/>
    <property type="match status" value="1"/>
</dbReference>
<gene>
    <name evidence="6" type="ORF">Taro_045929</name>
</gene>
<evidence type="ECO:0000259" key="5">
    <source>
        <dbReference type="PROSITE" id="PS50966"/>
    </source>
</evidence>
<evidence type="ECO:0000256" key="1">
    <source>
        <dbReference type="ARBA" id="ARBA00022723"/>
    </source>
</evidence>
<dbReference type="InterPro" id="IPR018289">
    <property type="entry name" value="MULE_transposase_dom"/>
</dbReference>
<accession>A0A843X178</accession>
<dbReference type="InterPro" id="IPR006564">
    <property type="entry name" value="Znf_PMZ"/>
</dbReference>
<name>A0A843X178_COLES</name>
<dbReference type="GO" id="GO:0008270">
    <property type="term" value="F:zinc ion binding"/>
    <property type="evidence" value="ECO:0007669"/>
    <property type="project" value="UniProtKB-KW"/>
</dbReference>
<dbReference type="PROSITE" id="PS50966">
    <property type="entry name" value="ZF_SWIM"/>
    <property type="match status" value="1"/>
</dbReference>
<dbReference type="EMBL" id="NMUH01005528">
    <property type="protein sequence ID" value="MQM13008.1"/>
    <property type="molecule type" value="Genomic_DNA"/>
</dbReference>
<keyword evidence="7" id="KW-1185">Reference proteome</keyword>
<dbReference type="Pfam" id="PF04434">
    <property type="entry name" value="SWIM"/>
    <property type="match status" value="1"/>
</dbReference>
<dbReference type="SMART" id="SM00575">
    <property type="entry name" value="ZnF_PMZ"/>
    <property type="match status" value="1"/>
</dbReference>
<evidence type="ECO:0000256" key="4">
    <source>
        <dbReference type="PROSITE-ProRule" id="PRU00325"/>
    </source>
</evidence>
<evidence type="ECO:0000256" key="3">
    <source>
        <dbReference type="ARBA" id="ARBA00022833"/>
    </source>
</evidence>
<keyword evidence="2 4" id="KW-0863">Zinc-finger</keyword>
<reference evidence="6" key="1">
    <citation type="submission" date="2017-07" db="EMBL/GenBank/DDBJ databases">
        <title>Taro Niue Genome Assembly and Annotation.</title>
        <authorList>
            <person name="Atibalentja N."/>
            <person name="Keating K."/>
            <person name="Fields C.J."/>
        </authorList>
    </citation>
    <scope>NUCLEOTIDE SEQUENCE</scope>
    <source>
        <strain evidence="6">Niue_2</strain>
        <tissue evidence="6">Leaf</tissue>
    </source>
</reference>
<protein>
    <recommendedName>
        <fullName evidence="5">SWIM-type domain-containing protein</fullName>
    </recommendedName>
</protein>